<organism evidence="1 2">
    <name type="scientific">Lacimonas salitolerans</name>
    <dbReference type="NCBI Taxonomy" id="1323750"/>
    <lineage>
        <taxon>Bacteria</taxon>
        <taxon>Pseudomonadati</taxon>
        <taxon>Pseudomonadota</taxon>
        <taxon>Alphaproteobacteria</taxon>
        <taxon>Rhodobacterales</taxon>
        <taxon>Paracoccaceae</taxon>
        <taxon>Lacimonas</taxon>
    </lineage>
</organism>
<gene>
    <name evidence="1" type="ORF">ACFTOW_18495</name>
</gene>
<evidence type="ECO:0000313" key="2">
    <source>
        <dbReference type="Proteomes" id="UP001597186"/>
    </source>
</evidence>
<proteinExistence type="predicted"/>
<dbReference type="InterPro" id="IPR036641">
    <property type="entry name" value="HPT_dom_sf"/>
</dbReference>
<accession>A0ABW4EKT6</accession>
<comment type="caution">
    <text evidence="1">The sequence shown here is derived from an EMBL/GenBank/DDBJ whole genome shotgun (WGS) entry which is preliminary data.</text>
</comment>
<dbReference type="Gene3D" id="1.20.120.160">
    <property type="entry name" value="HPT domain"/>
    <property type="match status" value="1"/>
</dbReference>
<dbReference type="RefSeq" id="WP_379918506.1">
    <property type="nucleotide sequence ID" value="NZ_JBHUDD010000157.1"/>
</dbReference>
<sequence>MLEQVTVLQNDEVIRLDQDRLGALYDRLGPSGAEDVVCRAMEELAARLSQIDRDYRAAQWAELRKGARALAAIADQMGMATLARVGRDVTTCVDAGDRVALAAVLSRLFRSGERSLTAVWDMQGLTV</sequence>
<reference evidence="2" key="1">
    <citation type="journal article" date="2019" name="Int. J. Syst. Evol. Microbiol.">
        <title>The Global Catalogue of Microorganisms (GCM) 10K type strain sequencing project: providing services to taxonomists for standard genome sequencing and annotation.</title>
        <authorList>
            <consortium name="The Broad Institute Genomics Platform"/>
            <consortium name="The Broad Institute Genome Sequencing Center for Infectious Disease"/>
            <person name="Wu L."/>
            <person name="Ma J."/>
        </authorList>
    </citation>
    <scope>NUCLEOTIDE SEQUENCE [LARGE SCALE GENOMIC DNA]</scope>
    <source>
        <strain evidence="2">CGMCC 1.12477</strain>
    </source>
</reference>
<name>A0ABW4EKT6_9RHOB</name>
<dbReference type="SUPFAM" id="SSF47226">
    <property type="entry name" value="Histidine-containing phosphotransfer domain, HPT domain"/>
    <property type="match status" value="1"/>
</dbReference>
<evidence type="ECO:0000313" key="1">
    <source>
        <dbReference type="EMBL" id="MFD1511376.1"/>
    </source>
</evidence>
<protein>
    <recommendedName>
        <fullName evidence="3">Hpt domain-containing protein</fullName>
    </recommendedName>
</protein>
<keyword evidence="2" id="KW-1185">Reference proteome</keyword>
<dbReference type="EMBL" id="JBHUDD010000157">
    <property type="protein sequence ID" value="MFD1511376.1"/>
    <property type="molecule type" value="Genomic_DNA"/>
</dbReference>
<evidence type="ECO:0008006" key="3">
    <source>
        <dbReference type="Google" id="ProtNLM"/>
    </source>
</evidence>
<dbReference type="Proteomes" id="UP001597186">
    <property type="component" value="Unassembled WGS sequence"/>
</dbReference>